<reference evidence="9" key="2">
    <citation type="submission" date="2025-08" db="UniProtKB">
        <authorList>
            <consortium name="RefSeq"/>
        </authorList>
    </citation>
    <scope>IDENTIFICATION</scope>
    <source>
        <tissue evidence="9">Whole blood</tissue>
    </source>
</reference>
<evidence type="ECO:0000256" key="5">
    <source>
        <dbReference type="SAM" id="Coils"/>
    </source>
</evidence>
<evidence type="ECO:0000259" key="7">
    <source>
        <dbReference type="PROSITE" id="PS01358"/>
    </source>
</evidence>
<keyword evidence="8" id="KW-1185">Reference proteome</keyword>
<dbReference type="InterPro" id="IPR001876">
    <property type="entry name" value="Znf_RanBP2"/>
</dbReference>
<dbReference type="RefSeq" id="XP_040479976.1">
    <property type="nucleotide sequence ID" value="XM_040624042.1"/>
</dbReference>
<accession>A0A8M1F9F7</accession>
<name>A0A8M1F9F7_URSMA</name>
<feature type="compositionally biased region" description="Basic and acidic residues" evidence="6">
    <location>
        <begin position="377"/>
        <end position="387"/>
    </location>
</feature>
<gene>
    <name evidence="9" type="primary">LOC121101190</name>
</gene>
<dbReference type="InterPro" id="IPR028193">
    <property type="entry name" value="TEX13A-D_N"/>
</dbReference>
<feature type="coiled-coil region" evidence="5">
    <location>
        <begin position="111"/>
        <end position="138"/>
    </location>
</feature>
<keyword evidence="4" id="KW-0862">Zinc</keyword>
<feature type="region of interest" description="Disordered" evidence="6">
    <location>
        <begin position="150"/>
        <end position="177"/>
    </location>
</feature>
<dbReference type="GeneID" id="121101190"/>
<dbReference type="GO" id="GO:0003729">
    <property type="term" value="F:mRNA binding"/>
    <property type="evidence" value="ECO:0007669"/>
    <property type="project" value="TreeGrafter"/>
</dbReference>
<dbReference type="Proteomes" id="UP000261680">
    <property type="component" value="Chromosome X"/>
</dbReference>
<dbReference type="InterPro" id="IPR049367">
    <property type="entry name" value="TX13C/D_rpt"/>
</dbReference>
<evidence type="ECO:0000313" key="8">
    <source>
        <dbReference type="Proteomes" id="UP000261680"/>
    </source>
</evidence>
<proteinExistence type="inferred from homology"/>
<dbReference type="AlphaFoldDB" id="A0A8M1F9F7"/>
<comment type="similarity">
    <text evidence="1">Belongs to the TEX13 family.</text>
</comment>
<dbReference type="Pfam" id="PF20868">
    <property type="entry name" value="TX13_rpt"/>
    <property type="match status" value="1"/>
</dbReference>
<evidence type="ECO:0000256" key="4">
    <source>
        <dbReference type="ARBA" id="ARBA00022833"/>
    </source>
</evidence>
<dbReference type="InterPro" id="IPR049534">
    <property type="entry name" value="TEX13A/C/D_Znf"/>
</dbReference>
<reference evidence="8" key="1">
    <citation type="submission" date="2024-06" db="UniProtKB">
        <authorList>
            <consortium name="RefSeq"/>
        </authorList>
    </citation>
    <scope>NUCLEOTIDE SEQUENCE [LARGE SCALE GENOMIC DNA]</scope>
</reference>
<feature type="compositionally biased region" description="Low complexity" evidence="6">
    <location>
        <begin position="388"/>
        <end position="416"/>
    </location>
</feature>
<sequence>MAVDFGDHASGFRHMEVIRFINNEVLMNGGGPDFYVAFRSRPWNEVEDRLRSVLADPQVPRAIKRACTWSALALGVRAGARQQEQQARRVYGLQEQVEERETAAWALASELRRLRGERKEVAAQLRCARAALQQVLDERNVLRGRLLQAEKSAPADHPPQEVTSESGAEQRGAAAWPVDVDEQGKMMATGAQAMHRSEAQMAAPAPPSSWAQAVQPSLPGQVSHPFPFSASFPMGFPYSTPLPHSVVVEAGAAAAAAAAAAVPPQMPQMPLLGIYPPGTWAAVGAQEQMAPLCDQRCCDQEEYSETLQGGCPLGDSRSHSQEEGPVCTQGITSLEDIGSHSQKDLERPQGTAPLGDRSSSQKECPVMPQEKYPLENSKSHSQEDPERPQGTSPPGSSRSSGVRKSPKKQQPPGQKTKQLKGKKAVDSQDQGKPASGCSPKNWDCPWCKAMNFSWRKACYKCKKVCVAVEGGGLDPGQTH</sequence>
<feature type="region of interest" description="Disordered" evidence="6">
    <location>
        <begin position="340"/>
        <end position="443"/>
    </location>
</feature>
<dbReference type="PANTHER" id="PTHR23111:SF28">
    <property type="entry name" value="TESTIS-EXPRESSED PROTEIN 13D"/>
    <property type="match status" value="1"/>
</dbReference>
<evidence type="ECO:0000256" key="3">
    <source>
        <dbReference type="ARBA" id="ARBA00022771"/>
    </source>
</evidence>
<dbReference type="Pfam" id="PF20864">
    <property type="entry name" value="Zn_ribbon_TEX13"/>
    <property type="match status" value="1"/>
</dbReference>
<evidence type="ECO:0000256" key="1">
    <source>
        <dbReference type="ARBA" id="ARBA00008287"/>
    </source>
</evidence>
<organism evidence="8 9">
    <name type="scientific">Ursus maritimus</name>
    <name type="common">Polar bear</name>
    <name type="synonym">Thalarctos maritimus</name>
    <dbReference type="NCBI Taxonomy" id="29073"/>
    <lineage>
        <taxon>Eukaryota</taxon>
        <taxon>Metazoa</taxon>
        <taxon>Chordata</taxon>
        <taxon>Craniata</taxon>
        <taxon>Vertebrata</taxon>
        <taxon>Euteleostomi</taxon>
        <taxon>Mammalia</taxon>
        <taxon>Eutheria</taxon>
        <taxon>Laurasiatheria</taxon>
        <taxon>Carnivora</taxon>
        <taxon>Caniformia</taxon>
        <taxon>Ursidae</taxon>
        <taxon>Ursus</taxon>
    </lineage>
</organism>
<feature type="domain" description="RanBP2-type" evidence="7">
    <location>
        <begin position="442"/>
        <end position="461"/>
    </location>
</feature>
<evidence type="ECO:0000313" key="9">
    <source>
        <dbReference type="RefSeq" id="XP_040479976.1"/>
    </source>
</evidence>
<dbReference type="PANTHER" id="PTHR23111">
    <property type="entry name" value="ZINC FINGER PROTEIN"/>
    <property type="match status" value="1"/>
</dbReference>
<protein>
    <submittedName>
        <fullName evidence="9">Testis-expressed protein 13D-like</fullName>
    </submittedName>
</protein>
<keyword evidence="2" id="KW-0479">Metal-binding</keyword>
<dbReference type="KEGG" id="umr:121101190"/>
<dbReference type="OrthoDB" id="9527063at2759"/>
<evidence type="ECO:0000256" key="6">
    <source>
        <dbReference type="SAM" id="MobiDB-lite"/>
    </source>
</evidence>
<dbReference type="PROSITE" id="PS01358">
    <property type="entry name" value="ZF_RANBP2_1"/>
    <property type="match status" value="1"/>
</dbReference>
<evidence type="ECO:0000256" key="2">
    <source>
        <dbReference type="ARBA" id="ARBA00022723"/>
    </source>
</evidence>
<keyword evidence="5" id="KW-0175">Coiled coil</keyword>
<dbReference type="Pfam" id="PF15186">
    <property type="entry name" value="TEX13"/>
    <property type="match status" value="1"/>
</dbReference>
<keyword evidence="3" id="KW-0863">Zinc-finger</keyword>
<dbReference type="GO" id="GO:0008270">
    <property type="term" value="F:zinc ion binding"/>
    <property type="evidence" value="ECO:0007669"/>
    <property type="project" value="UniProtKB-KW"/>
</dbReference>